<dbReference type="AlphaFoldDB" id="A0A1M2VP57"/>
<dbReference type="Proteomes" id="UP000184267">
    <property type="component" value="Unassembled WGS sequence"/>
</dbReference>
<name>A0A1M2VP57_TRAPU</name>
<evidence type="ECO:0000313" key="2">
    <source>
        <dbReference type="Proteomes" id="UP000184267"/>
    </source>
</evidence>
<evidence type="ECO:0000313" key="1">
    <source>
        <dbReference type="EMBL" id="OJT09391.1"/>
    </source>
</evidence>
<sequence>HVKGAVIRRLQCPTVVSSHVSTRSVIRDATAIRHRLQDIETSRTGIRSFSQQHPRDWRQRPAFQKRPRRTQVLGLEKESL</sequence>
<gene>
    <name evidence="1" type="ORF">TRAPUB_14139</name>
</gene>
<protein>
    <submittedName>
        <fullName evidence="1">Uncharacterized protein</fullName>
    </submittedName>
</protein>
<dbReference type="EMBL" id="MNAD01000923">
    <property type="protein sequence ID" value="OJT09391.1"/>
    <property type="molecule type" value="Genomic_DNA"/>
</dbReference>
<comment type="caution">
    <text evidence="1">The sequence shown here is derived from an EMBL/GenBank/DDBJ whole genome shotgun (WGS) entry which is preliminary data.</text>
</comment>
<feature type="non-terminal residue" evidence="1">
    <location>
        <position position="1"/>
    </location>
</feature>
<keyword evidence="2" id="KW-1185">Reference proteome</keyword>
<reference evidence="1 2" key="1">
    <citation type="submission" date="2016-10" db="EMBL/GenBank/DDBJ databases">
        <title>Genome sequence of the basidiomycete white-rot fungus Trametes pubescens.</title>
        <authorList>
            <person name="Makela M.R."/>
            <person name="Granchi Z."/>
            <person name="Peng M."/>
            <person name="De Vries R.P."/>
            <person name="Grigoriev I."/>
            <person name="Riley R."/>
            <person name="Hilden K."/>
        </authorList>
    </citation>
    <scope>NUCLEOTIDE SEQUENCE [LARGE SCALE GENOMIC DNA]</scope>
    <source>
        <strain evidence="1 2">FBCC735</strain>
    </source>
</reference>
<organism evidence="1 2">
    <name type="scientific">Trametes pubescens</name>
    <name type="common">White-rot fungus</name>
    <dbReference type="NCBI Taxonomy" id="154538"/>
    <lineage>
        <taxon>Eukaryota</taxon>
        <taxon>Fungi</taxon>
        <taxon>Dikarya</taxon>
        <taxon>Basidiomycota</taxon>
        <taxon>Agaricomycotina</taxon>
        <taxon>Agaricomycetes</taxon>
        <taxon>Polyporales</taxon>
        <taxon>Polyporaceae</taxon>
        <taxon>Trametes</taxon>
    </lineage>
</organism>
<accession>A0A1M2VP57</accession>
<proteinExistence type="predicted"/>